<protein>
    <recommendedName>
        <fullName evidence="3">EF-hand domain-containing protein</fullName>
    </recommendedName>
</protein>
<dbReference type="GO" id="GO:0005509">
    <property type="term" value="F:calcium ion binding"/>
    <property type="evidence" value="ECO:0007669"/>
    <property type="project" value="InterPro"/>
</dbReference>
<dbReference type="EMBL" id="CAJZBQ010000056">
    <property type="protein sequence ID" value="CAG9333036.1"/>
    <property type="molecule type" value="Genomic_DNA"/>
</dbReference>
<feature type="region of interest" description="Disordered" evidence="2">
    <location>
        <begin position="41"/>
        <end position="62"/>
    </location>
</feature>
<evidence type="ECO:0000313" key="4">
    <source>
        <dbReference type="EMBL" id="CAG9333036.1"/>
    </source>
</evidence>
<evidence type="ECO:0000256" key="2">
    <source>
        <dbReference type="SAM" id="MobiDB-lite"/>
    </source>
</evidence>
<dbReference type="Gene3D" id="1.10.238.10">
    <property type="entry name" value="EF-hand"/>
    <property type="match status" value="1"/>
</dbReference>
<reference evidence="4" key="1">
    <citation type="submission" date="2021-09" db="EMBL/GenBank/DDBJ databases">
        <authorList>
            <consortium name="AG Swart"/>
            <person name="Singh M."/>
            <person name="Singh A."/>
            <person name="Seah K."/>
            <person name="Emmerich C."/>
        </authorList>
    </citation>
    <scope>NUCLEOTIDE SEQUENCE</scope>
    <source>
        <strain evidence="4">ATCC30299</strain>
    </source>
</reference>
<dbReference type="AlphaFoldDB" id="A0AAU9K477"/>
<accession>A0AAU9K477</accession>
<dbReference type="InterPro" id="IPR011992">
    <property type="entry name" value="EF-hand-dom_pair"/>
</dbReference>
<organism evidence="4 5">
    <name type="scientific">Blepharisma stoltei</name>
    <dbReference type="NCBI Taxonomy" id="1481888"/>
    <lineage>
        <taxon>Eukaryota</taxon>
        <taxon>Sar</taxon>
        <taxon>Alveolata</taxon>
        <taxon>Ciliophora</taxon>
        <taxon>Postciliodesmatophora</taxon>
        <taxon>Heterotrichea</taxon>
        <taxon>Heterotrichida</taxon>
        <taxon>Blepharismidae</taxon>
        <taxon>Blepharisma</taxon>
    </lineage>
</organism>
<proteinExistence type="predicted"/>
<dbReference type="InterPro" id="IPR002048">
    <property type="entry name" value="EF_hand_dom"/>
</dbReference>
<dbReference type="Proteomes" id="UP001162131">
    <property type="component" value="Unassembled WGS sequence"/>
</dbReference>
<dbReference type="PROSITE" id="PS50222">
    <property type="entry name" value="EF_HAND_2"/>
    <property type="match status" value="1"/>
</dbReference>
<evidence type="ECO:0000313" key="5">
    <source>
        <dbReference type="Proteomes" id="UP001162131"/>
    </source>
</evidence>
<keyword evidence="5" id="KW-1185">Reference proteome</keyword>
<gene>
    <name evidence="4" type="ORF">BSTOLATCC_MIC57857</name>
</gene>
<feature type="domain" description="EF-hand" evidence="3">
    <location>
        <begin position="470"/>
        <end position="505"/>
    </location>
</feature>
<evidence type="ECO:0000259" key="3">
    <source>
        <dbReference type="PROSITE" id="PS50222"/>
    </source>
</evidence>
<name>A0AAU9K477_9CILI</name>
<dbReference type="SUPFAM" id="SSF47473">
    <property type="entry name" value="EF-hand"/>
    <property type="match status" value="1"/>
</dbReference>
<sequence length="542" mass="63988">MEPLFENHQLNNRPNSAKYPDLKAWRNFRSRPFTAVNKNLAALPSRNKSKADPSKSKSKNVAYSREELYDRAMEFKTQMNLYREENLKLKTKIKILEKENRKEDEENEKGSLLHHLKNQLKDAQKQIENKDLEISELKKASRATRIQEMEVEIKMYIDECTRLKRMLEEALSQLSMGVVSQDLQEKYLQQCIQIKKLKQEIYDMNMFGDEKTLDSKGKKKRDGLLLKMKQTILETRDENEKIKAENMILAGQLKMMREQFKCPNCQFCGAEENNRDINILIWEIWQAIEHRRINLEKAWELLEIANVDINVDTLNEALEKIGLYFTIQELQLFHSAFQNSQKISYDSFVSTLTKLKPTELITYEQIKDTITHLSYRLQVKRWTTEQVPHIFFQESRYYTQSEFSQLLQQEPVIFDITQAELFSRFVFGCSASLPCEECIARLFDILEPWEVLSEAKEYEYDSELRNVLGKYGIELEKVCKEMDKENTGIINLKQLEEALGKVGAKMSPNIFSYLRLLFYTDQYKFDTVPYMNFLSAYCDIKD</sequence>
<feature type="coiled-coil region" evidence="1">
    <location>
        <begin position="65"/>
        <end position="200"/>
    </location>
</feature>
<evidence type="ECO:0000256" key="1">
    <source>
        <dbReference type="SAM" id="Coils"/>
    </source>
</evidence>
<comment type="caution">
    <text evidence="4">The sequence shown here is derived from an EMBL/GenBank/DDBJ whole genome shotgun (WGS) entry which is preliminary data.</text>
</comment>
<keyword evidence="1" id="KW-0175">Coiled coil</keyword>